<comment type="caution">
    <text evidence="2">The sequence shown here is derived from an EMBL/GenBank/DDBJ whole genome shotgun (WGS) entry which is preliminary data.</text>
</comment>
<dbReference type="AlphaFoldDB" id="A0A917YZ90"/>
<accession>A0A917YZ90</accession>
<name>A0A917YZ90_9ALTE</name>
<evidence type="ECO:0000313" key="3">
    <source>
        <dbReference type="Proteomes" id="UP000606935"/>
    </source>
</evidence>
<evidence type="ECO:0000256" key="1">
    <source>
        <dbReference type="SAM" id="Phobius"/>
    </source>
</evidence>
<organism evidence="2 3">
    <name type="scientific">Bowmanella pacifica</name>
    <dbReference type="NCBI Taxonomy" id="502051"/>
    <lineage>
        <taxon>Bacteria</taxon>
        <taxon>Pseudomonadati</taxon>
        <taxon>Pseudomonadota</taxon>
        <taxon>Gammaproteobacteria</taxon>
        <taxon>Alteromonadales</taxon>
        <taxon>Alteromonadaceae</taxon>
        <taxon>Bowmanella</taxon>
    </lineage>
</organism>
<feature type="transmembrane region" description="Helical" evidence="1">
    <location>
        <begin position="68"/>
        <end position="93"/>
    </location>
</feature>
<reference evidence="2" key="2">
    <citation type="submission" date="2020-09" db="EMBL/GenBank/DDBJ databases">
        <authorList>
            <person name="Sun Q."/>
            <person name="Zhou Y."/>
        </authorList>
    </citation>
    <scope>NUCLEOTIDE SEQUENCE</scope>
    <source>
        <strain evidence="2">CGMCC 1.7086</strain>
    </source>
</reference>
<evidence type="ECO:0000313" key="2">
    <source>
        <dbReference type="EMBL" id="GGO70784.1"/>
    </source>
</evidence>
<proteinExistence type="predicted"/>
<dbReference type="Proteomes" id="UP000606935">
    <property type="component" value="Unassembled WGS sequence"/>
</dbReference>
<gene>
    <name evidence="2" type="ORF">GCM10010982_25120</name>
</gene>
<feature type="transmembrane region" description="Helical" evidence="1">
    <location>
        <begin position="7"/>
        <end position="28"/>
    </location>
</feature>
<feature type="transmembrane region" description="Helical" evidence="1">
    <location>
        <begin position="40"/>
        <end position="61"/>
    </location>
</feature>
<sequence length="96" mass="10507">MAEATKFLILYLIPVISLAVTFGTYIFVYGESVDHPLIDFSLVLVMLGFLFSSSLSVRLISHFSGGNVNYLGITFAVVGWLLGGIPVSLYVLFLLQ</sequence>
<reference evidence="2" key="1">
    <citation type="journal article" date="2014" name="Int. J. Syst. Evol. Microbiol.">
        <title>Complete genome sequence of Corynebacterium casei LMG S-19264T (=DSM 44701T), isolated from a smear-ripened cheese.</title>
        <authorList>
            <consortium name="US DOE Joint Genome Institute (JGI-PGF)"/>
            <person name="Walter F."/>
            <person name="Albersmeier A."/>
            <person name="Kalinowski J."/>
            <person name="Ruckert C."/>
        </authorList>
    </citation>
    <scope>NUCLEOTIDE SEQUENCE</scope>
    <source>
        <strain evidence="2">CGMCC 1.7086</strain>
    </source>
</reference>
<keyword evidence="1" id="KW-0812">Transmembrane</keyword>
<keyword evidence="1" id="KW-1133">Transmembrane helix</keyword>
<protein>
    <submittedName>
        <fullName evidence="2">Uncharacterized protein</fullName>
    </submittedName>
</protein>
<keyword evidence="1" id="KW-0472">Membrane</keyword>
<dbReference type="EMBL" id="BMLS01000003">
    <property type="protein sequence ID" value="GGO70784.1"/>
    <property type="molecule type" value="Genomic_DNA"/>
</dbReference>
<keyword evidence="3" id="KW-1185">Reference proteome</keyword>